<keyword evidence="5" id="KW-1185">Reference proteome</keyword>
<comment type="caution">
    <text evidence="4">The sequence shown here is derived from an EMBL/GenBank/DDBJ whole genome shotgun (WGS) entry which is preliminary data.</text>
</comment>
<dbReference type="GO" id="GO:0016787">
    <property type="term" value="F:hydrolase activity"/>
    <property type="evidence" value="ECO:0007669"/>
    <property type="project" value="UniProtKB-KW"/>
</dbReference>
<evidence type="ECO:0000256" key="2">
    <source>
        <dbReference type="ARBA" id="ARBA00022723"/>
    </source>
</evidence>
<keyword evidence="2" id="KW-0479">Metal-binding</keyword>
<dbReference type="GO" id="GO:0046872">
    <property type="term" value="F:metal ion binding"/>
    <property type="evidence" value="ECO:0007669"/>
    <property type="project" value="UniProtKB-KW"/>
</dbReference>
<evidence type="ECO:0000313" key="4">
    <source>
        <dbReference type="EMBL" id="MTD54321.1"/>
    </source>
</evidence>
<dbReference type="Proteomes" id="UP000440096">
    <property type="component" value="Unassembled WGS sequence"/>
</dbReference>
<dbReference type="Pfam" id="PF01557">
    <property type="entry name" value="FAA_hydrolase"/>
    <property type="match status" value="1"/>
</dbReference>
<protein>
    <submittedName>
        <fullName evidence="4">Fumarylacetoacetate hydrolase</fullName>
    </submittedName>
</protein>
<dbReference type="PANTHER" id="PTHR42796">
    <property type="entry name" value="FUMARYLACETOACETATE HYDROLASE DOMAIN-CONTAINING PROTEIN 2A-RELATED"/>
    <property type="match status" value="1"/>
</dbReference>
<accession>A0A6N7Z2N6</accession>
<dbReference type="InterPro" id="IPR051121">
    <property type="entry name" value="FAH"/>
</dbReference>
<keyword evidence="4" id="KW-0378">Hydrolase</keyword>
<evidence type="ECO:0000259" key="3">
    <source>
        <dbReference type="Pfam" id="PF01557"/>
    </source>
</evidence>
<name>A0A6N7Z2N6_9PSEU</name>
<comment type="similarity">
    <text evidence="1">Belongs to the FAH family.</text>
</comment>
<dbReference type="SUPFAM" id="SSF56529">
    <property type="entry name" value="FAH"/>
    <property type="match status" value="1"/>
</dbReference>
<feature type="domain" description="Fumarylacetoacetase-like C-terminal" evidence="3">
    <location>
        <begin position="73"/>
        <end position="276"/>
    </location>
</feature>
<dbReference type="RefSeq" id="WP_154756547.1">
    <property type="nucleotide sequence ID" value="NZ_WMBA01000011.1"/>
</dbReference>
<evidence type="ECO:0000313" key="5">
    <source>
        <dbReference type="Proteomes" id="UP000440096"/>
    </source>
</evidence>
<gene>
    <name evidence="4" type="ORF">GKO32_10080</name>
</gene>
<dbReference type="InterPro" id="IPR036663">
    <property type="entry name" value="Fumarylacetoacetase_C_sf"/>
</dbReference>
<dbReference type="Gene3D" id="3.90.850.10">
    <property type="entry name" value="Fumarylacetoacetase-like, C-terminal domain"/>
    <property type="match status" value="1"/>
</dbReference>
<dbReference type="EMBL" id="WMBA01000011">
    <property type="protein sequence ID" value="MTD54321.1"/>
    <property type="molecule type" value="Genomic_DNA"/>
</dbReference>
<proteinExistence type="inferred from homology"/>
<evidence type="ECO:0000256" key="1">
    <source>
        <dbReference type="ARBA" id="ARBA00010211"/>
    </source>
</evidence>
<dbReference type="AlphaFoldDB" id="A0A6N7Z2N6"/>
<dbReference type="GO" id="GO:0044281">
    <property type="term" value="P:small molecule metabolic process"/>
    <property type="evidence" value="ECO:0007669"/>
    <property type="project" value="UniProtKB-ARBA"/>
</dbReference>
<dbReference type="OrthoDB" id="9805307at2"/>
<dbReference type="PANTHER" id="PTHR42796:SF4">
    <property type="entry name" value="FUMARYLACETOACETATE HYDROLASE DOMAIN-CONTAINING PROTEIN 2A"/>
    <property type="match status" value="1"/>
</dbReference>
<reference evidence="4 5" key="1">
    <citation type="submission" date="2019-11" db="EMBL/GenBank/DDBJ databases">
        <title>Draft genome of Amycolatopsis RM579.</title>
        <authorList>
            <person name="Duangmal K."/>
            <person name="Mingma R."/>
        </authorList>
    </citation>
    <scope>NUCLEOTIDE SEQUENCE [LARGE SCALE GENOMIC DNA]</scope>
    <source>
        <strain evidence="4 5">RM579</strain>
    </source>
</reference>
<sequence length="283" mass="30487">MKLLNAGGRLWAEYEGGFFDVAESSGGRFDPDPQAIFDRWAEFRDWVSRNRPAGTGSPATSHLGSPVPRPRQVFAVGFNYADHSGELGAGIPARPLLFPKLPTCVSGPADVVTLAGAQIDWEVELVVVMGKYARGVKADTAWRYVAGLTVGQDLSDRAEQFAGETPQFSLAKSRPGFGPLGPWLVTVDDFADPEDLAITCLLNGEIVQESRTKHLVFGVGTLIEFLSARVPLLPGDVIFTGTPSGIGFSRTPPRFLREDDVLVGRIEGIGDLVTRFEAGKEEG</sequence>
<dbReference type="InterPro" id="IPR011234">
    <property type="entry name" value="Fumarylacetoacetase-like_C"/>
</dbReference>
<organism evidence="4 5">
    <name type="scientific">Amycolatopsis pithecellobii</name>
    <dbReference type="NCBI Taxonomy" id="664692"/>
    <lineage>
        <taxon>Bacteria</taxon>
        <taxon>Bacillati</taxon>
        <taxon>Actinomycetota</taxon>
        <taxon>Actinomycetes</taxon>
        <taxon>Pseudonocardiales</taxon>
        <taxon>Pseudonocardiaceae</taxon>
        <taxon>Amycolatopsis</taxon>
    </lineage>
</organism>